<dbReference type="Proteomes" id="UP000273675">
    <property type="component" value="Unassembled WGS sequence"/>
</dbReference>
<name>A0A495D1X1_9PROT</name>
<feature type="transmembrane region" description="Helical" evidence="6">
    <location>
        <begin position="12"/>
        <end position="32"/>
    </location>
</feature>
<evidence type="ECO:0000256" key="5">
    <source>
        <dbReference type="ARBA" id="ARBA00023136"/>
    </source>
</evidence>
<feature type="transmembrane region" description="Helical" evidence="6">
    <location>
        <begin position="63"/>
        <end position="81"/>
    </location>
</feature>
<sequence length="365" mass="39291">MIGGRLNRYMASQTAGGLLLAFATIATVIILVDFVEQSRAVGTRVDVSTLDLLSLTLLRAPSLLESTLPFVFLFGTLTSLFRLNRSSELIVMRASGMSAWRILTAPMALAVLVGIIGAAGLNPLAAELNAQFEARRDSLMNVRRVEGTAQPVWLRETNIDGFTVIAATQLEEQRQELRDPIFFQFAAGSDGTPRLERRIDAESAELHAGYWQITGAVERTPTPSRLDLGEITMPTSINRQALFERARSAEGVAFWDLPRLITSAREAGLATQRYELRLHALLALPLTLLASTLIAAAATLRLHRLGGAAAFAMAGGIAGFVMFFFQEMLSSFGVSGALPPATAAWSAPALTALLALIYIASTEDG</sequence>
<comment type="caution">
    <text evidence="7">The sequence shown here is derived from an EMBL/GenBank/DDBJ whole genome shotgun (WGS) entry which is preliminary data.</text>
</comment>
<evidence type="ECO:0000256" key="1">
    <source>
        <dbReference type="ARBA" id="ARBA00004651"/>
    </source>
</evidence>
<dbReference type="AlphaFoldDB" id="A0A495D1X1"/>
<dbReference type="RefSeq" id="WP_121212044.1">
    <property type="nucleotide sequence ID" value="NZ_RBIM01000006.1"/>
</dbReference>
<keyword evidence="2" id="KW-1003">Cell membrane</keyword>
<dbReference type="Pfam" id="PF03739">
    <property type="entry name" value="LptF_LptG"/>
    <property type="match status" value="1"/>
</dbReference>
<reference evidence="7 8" key="1">
    <citation type="submission" date="2018-10" db="EMBL/GenBank/DDBJ databases">
        <title>Genomic Encyclopedia of Type Strains, Phase IV (KMG-IV): sequencing the most valuable type-strain genomes for metagenomic binning, comparative biology and taxonomic classification.</title>
        <authorList>
            <person name="Goeker M."/>
        </authorList>
    </citation>
    <scope>NUCLEOTIDE SEQUENCE [LARGE SCALE GENOMIC DNA]</scope>
    <source>
        <strain evidence="7 8">DSM 4734</strain>
    </source>
</reference>
<gene>
    <name evidence="7" type="ORF">C7435_2639</name>
</gene>
<accession>A0A495D1X1</accession>
<evidence type="ECO:0000256" key="2">
    <source>
        <dbReference type="ARBA" id="ARBA00022475"/>
    </source>
</evidence>
<protein>
    <submittedName>
        <fullName evidence="7">Lipopolysaccharide export system permease protein</fullName>
    </submittedName>
</protein>
<feature type="transmembrane region" description="Helical" evidence="6">
    <location>
        <begin position="102"/>
        <end position="121"/>
    </location>
</feature>
<dbReference type="GO" id="GO:0015920">
    <property type="term" value="P:lipopolysaccharide transport"/>
    <property type="evidence" value="ECO:0007669"/>
    <property type="project" value="TreeGrafter"/>
</dbReference>
<keyword evidence="5 6" id="KW-0472">Membrane</keyword>
<feature type="transmembrane region" description="Helical" evidence="6">
    <location>
        <begin position="305"/>
        <end position="325"/>
    </location>
</feature>
<dbReference type="InterPro" id="IPR005495">
    <property type="entry name" value="LptG/LptF_permease"/>
</dbReference>
<dbReference type="OrthoDB" id="9798468at2"/>
<proteinExistence type="predicted"/>
<feature type="transmembrane region" description="Helical" evidence="6">
    <location>
        <begin position="278"/>
        <end position="298"/>
    </location>
</feature>
<dbReference type="GO" id="GO:0043190">
    <property type="term" value="C:ATP-binding cassette (ABC) transporter complex"/>
    <property type="evidence" value="ECO:0007669"/>
    <property type="project" value="TreeGrafter"/>
</dbReference>
<comment type="subcellular location">
    <subcellularLocation>
        <location evidence="1">Cell membrane</location>
        <topology evidence="1">Multi-pass membrane protein</topology>
    </subcellularLocation>
</comment>
<evidence type="ECO:0000256" key="6">
    <source>
        <dbReference type="SAM" id="Phobius"/>
    </source>
</evidence>
<feature type="transmembrane region" description="Helical" evidence="6">
    <location>
        <begin position="337"/>
        <end position="360"/>
    </location>
</feature>
<organism evidence="7 8">
    <name type="scientific">Maricaulis maris</name>
    <dbReference type="NCBI Taxonomy" id="74318"/>
    <lineage>
        <taxon>Bacteria</taxon>
        <taxon>Pseudomonadati</taxon>
        <taxon>Pseudomonadota</taxon>
        <taxon>Alphaproteobacteria</taxon>
        <taxon>Maricaulales</taxon>
        <taxon>Maricaulaceae</taxon>
        <taxon>Maricaulis</taxon>
    </lineage>
</organism>
<dbReference type="EMBL" id="RBIM01000006">
    <property type="protein sequence ID" value="RKQ95536.1"/>
    <property type="molecule type" value="Genomic_DNA"/>
</dbReference>
<evidence type="ECO:0000313" key="8">
    <source>
        <dbReference type="Proteomes" id="UP000273675"/>
    </source>
</evidence>
<keyword evidence="3 6" id="KW-0812">Transmembrane</keyword>
<dbReference type="PANTHER" id="PTHR33529:SF2">
    <property type="entry name" value="LIPOPOLYSACCHARIDE EXPORT SYSTEM PERMEASE PROTEIN LPTG"/>
    <property type="match status" value="1"/>
</dbReference>
<evidence type="ECO:0000256" key="4">
    <source>
        <dbReference type="ARBA" id="ARBA00022989"/>
    </source>
</evidence>
<keyword evidence="4 6" id="KW-1133">Transmembrane helix</keyword>
<evidence type="ECO:0000256" key="3">
    <source>
        <dbReference type="ARBA" id="ARBA00022692"/>
    </source>
</evidence>
<evidence type="ECO:0000313" key="7">
    <source>
        <dbReference type="EMBL" id="RKQ95536.1"/>
    </source>
</evidence>
<dbReference type="PANTHER" id="PTHR33529">
    <property type="entry name" value="SLR0882 PROTEIN-RELATED"/>
    <property type="match status" value="1"/>
</dbReference>